<gene>
    <name evidence="2" type="primary">EVI2B</name>
</gene>
<dbReference type="Proteomes" id="UP000694863">
    <property type="component" value="Unplaced"/>
</dbReference>
<dbReference type="RefSeq" id="XP_045155341.1">
    <property type="nucleotide sequence ID" value="XM_045299406.1"/>
</dbReference>
<organism evidence="1 2">
    <name type="scientific">Echinops telfairi</name>
    <name type="common">Lesser hedgehog tenrec</name>
    <dbReference type="NCBI Taxonomy" id="9371"/>
    <lineage>
        <taxon>Eukaryota</taxon>
        <taxon>Metazoa</taxon>
        <taxon>Chordata</taxon>
        <taxon>Craniata</taxon>
        <taxon>Vertebrata</taxon>
        <taxon>Euteleostomi</taxon>
        <taxon>Mammalia</taxon>
        <taxon>Eutheria</taxon>
        <taxon>Afrotheria</taxon>
        <taxon>Tenrecidae</taxon>
        <taxon>Tenrecinae</taxon>
        <taxon>Echinops</taxon>
    </lineage>
</organism>
<evidence type="ECO:0000313" key="1">
    <source>
        <dbReference type="Proteomes" id="UP000694863"/>
    </source>
</evidence>
<name>A0AC55DUB7_ECHTE</name>
<sequence length="436" mass="46203">MDLKYVILVVCCGCLNNAVFSETEAATTERQPQPTLVSMPGSGASVESQFNSSSGQPTLPTQVTVGPPMPAYASAGKPAALTATEQPPASNITRHPILLANTSSRQTDKPVLTSAQLPAQSAHTSTERSPPPLVSSSVQQPPSPAHTSSSRRTPSTAQATSKVKDSPIVTPGFILETTPKQYPHKTNSGSTAAITIGVILTLMLVAIAMILIWKCLRKPVANDQNWAGRSPFADGQTPDICIDNMRENEVPGKRMSIVSLMTWKPSKSTLLADDLEIKLFESTENVEDANNPTTGKTKDQVTGTSEESADGTTIGTAVSSSDDVDLLPPPPLSDVEGQEGSKQSDEPPPTMESPLPNDPTNAPPPLLCLKDTCEDHNAEIQQPFPPSPDSLNLPPPPEDLMGAPPEPTEAQCQELSLPSDPGQEFNDSLPLPPEEF</sequence>
<proteinExistence type="predicted"/>
<reference evidence="2" key="1">
    <citation type="submission" date="2025-08" db="UniProtKB">
        <authorList>
            <consortium name="RefSeq"/>
        </authorList>
    </citation>
    <scope>IDENTIFICATION</scope>
</reference>
<protein>
    <submittedName>
        <fullName evidence="2">Protein EVI2B</fullName>
    </submittedName>
</protein>
<keyword evidence="1" id="KW-1185">Reference proteome</keyword>
<accession>A0AC55DUB7</accession>
<evidence type="ECO:0000313" key="2">
    <source>
        <dbReference type="RefSeq" id="XP_045155341.1"/>
    </source>
</evidence>